<protein>
    <submittedName>
        <fullName evidence="2">Uncharacterized protein</fullName>
    </submittedName>
</protein>
<name>A0A9D4K8P9_DREPO</name>
<reference evidence="2" key="2">
    <citation type="submission" date="2020-11" db="EMBL/GenBank/DDBJ databases">
        <authorList>
            <person name="McCartney M.A."/>
            <person name="Auch B."/>
            <person name="Kono T."/>
            <person name="Mallez S."/>
            <person name="Becker A."/>
            <person name="Gohl D.M."/>
            <person name="Silverstein K.A.T."/>
            <person name="Koren S."/>
            <person name="Bechman K.B."/>
            <person name="Herman A."/>
            <person name="Abrahante J.E."/>
            <person name="Garbe J."/>
        </authorList>
    </citation>
    <scope>NUCLEOTIDE SEQUENCE</scope>
    <source>
        <strain evidence="2">Duluth1</strain>
        <tissue evidence="2">Whole animal</tissue>
    </source>
</reference>
<organism evidence="2 4">
    <name type="scientific">Dreissena polymorpha</name>
    <name type="common">Zebra mussel</name>
    <name type="synonym">Mytilus polymorpha</name>
    <dbReference type="NCBI Taxonomy" id="45954"/>
    <lineage>
        <taxon>Eukaryota</taxon>
        <taxon>Metazoa</taxon>
        <taxon>Spiralia</taxon>
        <taxon>Lophotrochozoa</taxon>
        <taxon>Mollusca</taxon>
        <taxon>Bivalvia</taxon>
        <taxon>Autobranchia</taxon>
        <taxon>Heteroconchia</taxon>
        <taxon>Euheterodonta</taxon>
        <taxon>Imparidentia</taxon>
        <taxon>Neoheterodontei</taxon>
        <taxon>Myida</taxon>
        <taxon>Dreissenoidea</taxon>
        <taxon>Dreissenidae</taxon>
        <taxon>Dreissena</taxon>
    </lineage>
</organism>
<dbReference type="EMBL" id="JAIWYP010000004">
    <property type="protein sequence ID" value="KAH3835303.1"/>
    <property type="molecule type" value="Genomic_DNA"/>
</dbReference>
<evidence type="ECO:0000313" key="4">
    <source>
        <dbReference type="Proteomes" id="UP000828390"/>
    </source>
</evidence>
<feature type="signal peptide" evidence="1">
    <location>
        <begin position="1"/>
        <end position="24"/>
    </location>
</feature>
<evidence type="ECO:0000256" key="1">
    <source>
        <dbReference type="SAM" id="SignalP"/>
    </source>
</evidence>
<sequence length="145" mass="16948">MDYIKSFWFNLLFVTVLYFSRGAAQSWADESTERGESVDLDDADQLAGYEYPESWDDMEDARLISLLKRGTFGVRLNDGYRRFPRLKEHIIPFYSYGNDFGFMGRNKPSLVTMPKPHYGYSPWNPANGNHGNRFLVRGRDWKSLK</sequence>
<comment type="caution">
    <text evidence="2">The sequence shown here is derived from an EMBL/GenBank/DDBJ whole genome shotgun (WGS) entry which is preliminary data.</text>
</comment>
<gene>
    <name evidence="2" type="ORF">DPMN_108537</name>
    <name evidence="3" type="ORF">DPMN_108654</name>
</gene>
<feature type="chain" id="PRO_5040097863" evidence="1">
    <location>
        <begin position="25"/>
        <end position="145"/>
    </location>
</feature>
<evidence type="ECO:0000313" key="2">
    <source>
        <dbReference type="EMBL" id="KAH3835190.1"/>
    </source>
</evidence>
<proteinExistence type="predicted"/>
<dbReference type="Proteomes" id="UP000828390">
    <property type="component" value="Unassembled WGS sequence"/>
</dbReference>
<dbReference type="AlphaFoldDB" id="A0A9D4K8P9"/>
<accession>A0A9D4K8P9</accession>
<dbReference type="EMBL" id="JAIWYP010000004">
    <property type="protein sequence ID" value="KAH3835190.1"/>
    <property type="molecule type" value="Genomic_DNA"/>
</dbReference>
<reference evidence="2" key="1">
    <citation type="journal article" date="2019" name="bioRxiv">
        <title>The Genome of the Zebra Mussel, Dreissena polymorpha: A Resource for Invasive Species Research.</title>
        <authorList>
            <person name="McCartney M.A."/>
            <person name="Auch B."/>
            <person name="Kono T."/>
            <person name="Mallez S."/>
            <person name="Zhang Y."/>
            <person name="Obille A."/>
            <person name="Becker A."/>
            <person name="Abrahante J.E."/>
            <person name="Garbe J."/>
            <person name="Badalamenti J.P."/>
            <person name="Herman A."/>
            <person name="Mangelson H."/>
            <person name="Liachko I."/>
            <person name="Sullivan S."/>
            <person name="Sone E.D."/>
            <person name="Koren S."/>
            <person name="Silverstein K.A.T."/>
            <person name="Beckman K.B."/>
            <person name="Gohl D.M."/>
        </authorList>
    </citation>
    <scope>NUCLEOTIDE SEQUENCE</scope>
    <source>
        <strain evidence="2">Duluth1</strain>
        <tissue evidence="2">Whole animal</tissue>
    </source>
</reference>
<evidence type="ECO:0000313" key="3">
    <source>
        <dbReference type="EMBL" id="KAH3835303.1"/>
    </source>
</evidence>
<keyword evidence="4" id="KW-1185">Reference proteome</keyword>
<keyword evidence="1" id="KW-0732">Signal</keyword>